<dbReference type="InterPro" id="IPR006439">
    <property type="entry name" value="HAD-SF_hydro_IA"/>
</dbReference>
<evidence type="ECO:0000256" key="4">
    <source>
        <dbReference type="ARBA" id="ARBA00006171"/>
    </source>
</evidence>
<evidence type="ECO:0000256" key="6">
    <source>
        <dbReference type="ARBA" id="ARBA00022723"/>
    </source>
</evidence>
<evidence type="ECO:0000256" key="9">
    <source>
        <dbReference type="ARBA" id="ARBA00023277"/>
    </source>
</evidence>
<dbReference type="InterPro" id="IPR023198">
    <property type="entry name" value="PGP-like_dom2"/>
</dbReference>
<dbReference type="CDD" id="cd07512">
    <property type="entry name" value="HAD_PGPase"/>
    <property type="match status" value="1"/>
</dbReference>
<dbReference type="PANTHER" id="PTHR43434">
    <property type="entry name" value="PHOSPHOGLYCOLATE PHOSPHATASE"/>
    <property type="match status" value="1"/>
</dbReference>
<dbReference type="AlphaFoldDB" id="A0A7W8U8S1"/>
<feature type="binding site" evidence="10">
    <location>
        <position position="9"/>
    </location>
    <ligand>
        <name>Mg(2+)</name>
        <dbReference type="ChEBI" id="CHEBI:18420"/>
    </ligand>
</feature>
<evidence type="ECO:0000256" key="7">
    <source>
        <dbReference type="ARBA" id="ARBA00022801"/>
    </source>
</evidence>
<feature type="binding site" evidence="10">
    <location>
        <position position="11"/>
    </location>
    <ligand>
        <name>Mg(2+)</name>
        <dbReference type="ChEBI" id="CHEBI:18420"/>
    </ligand>
</feature>
<feature type="active site" description="Nucleophile" evidence="10">
    <location>
        <position position="9"/>
    </location>
</feature>
<protein>
    <recommendedName>
        <fullName evidence="5 10">Phosphoglycolate phosphatase</fullName>
        <shortName evidence="10">PGP</shortName>
        <shortName evidence="10">PGPase</shortName>
        <ecNumber evidence="5 10">3.1.3.18</ecNumber>
    </recommendedName>
</protein>
<gene>
    <name evidence="11" type="ORF">GGD55_001486</name>
</gene>
<comment type="caution">
    <text evidence="11">The sequence shown here is derived from an EMBL/GenBank/DDBJ whole genome shotgun (WGS) entry which is preliminary data.</text>
</comment>
<dbReference type="PRINTS" id="PR00413">
    <property type="entry name" value="HADHALOGNASE"/>
</dbReference>
<dbReference type="GO" id="GO:0046295">
    <property type="term" value="P:glycolate biosynthetic process"/>
    <property type="evidence" value="ECO:0007669"/>
    <property type="project" value="UniProtKB-UniRule"/>
</dbReference>
<keyword evidence="6 10" id="KW-0479">Metal-binding</keyword>
<dbReference type="InterPro" id="IPR050155">
    <property type="entry name" value="HAD-like_hydrolase_sf"/>
</dbReference>
<evidence type="ECO:0000256" key="2">
    <source>
        <dbReference type="ARBA" id="ARBA00001946"/>
    </source>
</evidence>
<evidence type="ECO:0000313" key="11">
    <source>
        <dbReference type="EMBL" id="MBB5534803.1"/>
    </source>
</evidence>
<dbReference type="Pfam" id="PF13419">
    <property type="entry name" value="HAD_2"/>
    <property type="match status" value="1"/>
</dbReference>
<dbReference type="InterPro" id="IPR041492">
    <property type="entry name" value="HAD_2"/>
</dbReference>
<dbReference type="InterPro" id="IPR037512">
    <property type="entry name" value="PGPase_prok"/>
</dbReference>
<dbReference type="HAMAP" id="MF_00495">
    <property type="entry name" value="GPH_hydrolase_bact"/>
    <property type="match status" value="1"/>
</dbReference>
<dbReference type="GO" id="GO:0005829">
    <property type="term" value="C:cytosol"/>
    <property type="evidence" value="ECO:0007669"/>
    <property type="project" value="TreeGrafter"/>
</dbReference>
<dbReference type="SFLD" id="SFLDG01129">
    <property type="entry name" value="C1.5:_HAD__Beta-PGM__Phosphata"/>
    <property type="match status" value="1"/>
</dbReference>
<evidence type="ECO:0000256" key="10">
    <source>
        <dbReference type="HAMAP-Rule" id="MF_00495"/>
    </source>
</evidence>
<dbReference type="UniPathway" id="UPA00865">
    <property type="reaction ID" value="UER00834"/>
</dbReference>
<dbReference type="GO" id="GO:0006281">
    <property type="term" value="P:DNA repair"/>
    <property type="evidence" value="ECO:0007669"/>
    <property type="project" value="TreeGrafter"/>
</dbReference>
<comment type="cofactor">
    <cofactor evidence="2 10">
        <name>Mg(2+)</name>
        <dbReference type="ChEBI" id="CHEBI:18420"/>
    </cofactor>
</comment>
<dbReference type="EC" id="3.1.3.18" evidence="5 10"/>
<evidence type="ECO:0000256" key="3">
    <source>
        <dbReference type="ARBA" id="ARBA00004818"/>
    </source>
</evidence>
<keyword evidence="9 10" id="KW-0119">Carbohydrate metabolism</keyword>
<keyword evidence="7 10" id="KW-0378">Hydrolase</keyword>
<dbReference type="Gene3D" id="3.40.50.1000">
    <property type="entry name" value="HAD superfamily/HAD-like"/>
    <property type="match status" value="1"/>
</dbReference>
<accession>A0A7W8U8S1</accession>
<dbReference type="SUPFAM" id="SSF56784">
    <property type="entry name" value="HAD-like"/>
    <property type="match status" value="1"/>
</dbReference>
<comment type="catalytic activity">
    <reaction evidence="1 10">
        <text>2-phosphoglycolate + H2O = glycolate + phosphate</text>
        <dbReference type="Rhea" id="RHEA:14369"/>
        <dbReference type="ChEBI" id="CHEBI:15377"/>
        <dbReference type="ChEBI" id="CHEBI:29805"/>
        <dbReference type="ChEBI" id="CHEBI:43474"/>
        <dbReference type="ChEBI" id="CHEBI:58033"/>
        <dbReference type="EC" id="3.1.3.18"/>
    </reaction>
</comment>
<dbReference type="GO" id="GO:0005975">
    <property type="term" value="P:carbohydrate metabolic process"/>
    <property type="evidence" value="ECO:0007669"/>
    <property type="project" value="InterPro"/>
</dbReference>
<evidence type="ECO:0000256" key="8">
    <source>
        <dbReference type="ARBA" id="ARBA00022842"/>
    </source>
</evidence>
<proteinExistence type="inferred from homology"/>
<comment type="function">
    <text evidence="10">Specifically catalyzes the dephosphorylation of 2-phosphoglycolate. Is involved in the dissimilation of the intracellular 2-phosphoglycolate formed during the DNA repair of 3'-phosphoglycolate ends, a major class of DNA lesions induced by oxidative stress.</text>
</comment>
<comment type="pathway">
    <text evidence="3 10">Organic acid metabolism; glycolate biosynthesis; glycolate from 2-phosphoglycolate: step 1/1.</text>
</comment>
<name>A0A7W8U8S1_9HYPH</name>
<evidence type="ECO:0000313" key="12">
    <source>
        <dbReference type="Proteomes" id="UP000585507"/>
    </source>
</evidence>
<organism evidence="11 12">
    <name type="scientific">Rhizobium giardinii</name>
    <dbReference type="NCBI Taxonomy" id="56731"/>
    <lineage>
        <taxon>Bacteria</taxon>
        <taxon>Pseudomonadati</taxon>
        <taxon>Pseudomonadota</taxon>
        <taxon>Alphaproteobacteria</taxon>
        <taxon>Hyphomicrobiales</taxon>
        <taxon>Rhizobiaceae</taxon>
        <taxon>Rhizobium/Agrobacterium group</taxon>
        <taxon>Rhizobium</taxon>
    </lineage>
</organism>
<keyword evidence="8 10" id="KW-0460">Magnesium</keyword>
<feature type="binding site" evidence="10">
    <location>
        <position position="171"/>
    </location>
    <ligand>
        <name>Mg(2+)</name>
        <dbReference type="ChEBI" id="CHEBI:18420"/>
    </ligand>
</feature>
<dbReference type="EMBL" id="JACHBK010000003">
    <property type="protein sequence ID" value="MBB5534803.1"/>
    <property type="molecule type" value="Genomic_DNA"/>
</dbReference>
<dbReference type="GO" id="GO:0046872">
    <property type="term" value="F:metal ion binding"/>
    <property type="evidence" value="ECO:0007669"/>
    <property type="project" value="UniProtKB-KW"/>
</dbReference>
<dbReference type="Proteomes" id="UP000585507">
    <property type="component" value="Unassembled WGS sequence"/>
</dbReference>
<dbReference type="RefSeq" id="WP_026203129.1">
    <property type="nucleotide sequence ID" value="NZ_JACHBK010000003.1"/>
</dbReference>
<dbReference type="SFLD" id="SFLDS00003">
    <property type="entry name" value="Haloacid_Dehalogenase"/>
    <property type="match status" value="1"/>
</dbReference>
<evidence type="ECO:0000256" key="5">
    <source>
        <dbReference type="ARBA" id="ARBA00013078"/>
    </source>
</evidence>
<sequence>MSAPVVVFDLDGTLVDTAPDLVASLNHAVTQAGLAPVTYHDLTHLVGHGAKAMIERTFTLRGKPLSAGDLDWQMKEFVDFYHGSMPGDSIPYPGVIAAMDRLSEAGYTLAVCTNKLEMLAKSLLEGLALTSHFAAITGGDTFHVRKPDAEHLLSTIRLAGGAPEKSVMIGDSLNDILVARNASVRSIGVPFGYSDVPVESLAPDLVIRHFDELTPDLIERLIAQA</sequence>
<reference evidence="11 12" key="1">
    <citation type="submission" date="2020-08" db="EMBL/GenBank/DDBJ databases">
        <title>Genomic Encyclopedia of Type Strains, Phase IV (KMG-V): Genome sequencing to study the core and pangenomes of soil and plant-associated prokaryotes.</title>
        <authorList>
            <person name="Whitman W."/>
        </authorList>
    </citation>
    <scope>NUCLEOTIDE SEQUENCE [LARGE SCALE GENOMIC DNA]</scope>
    <source>
        <strain evidence="11 12">SEMIA 4084</strain>
    </source>
</reference>
<dbReference type="InterPro" id="IPR023214">
    <property type="entry name" value="HAD_sf"/>
</dbReference>
<evidence type="ECO:0000256" key="1">
    <source>
        <dbReference type="ARBA" id="ARBA00000830"/>
    </source>
</evidence>
<keyword evidence="12" id="KW-1185">Reference proteome</keyword>
<dbReference type="Gene3D" id="1.10.150.240">
    <property type="entry name" value="Putative phosphatase, domain 2"/>
    <property type="match status" value="1"/>
</dbReference>
<comment type="similarity">
    <text evidence="4 10">Belongs to the HAD-like hydrolase superfamily. CbbY/CbbZ/Gph/YieH family.</text>
</comment>
<dbReference type="NCBIfam" id="TIGR01549">
    <property type="entry name" value="HAD-SF-IA-v1"/>
    <property type="match status" value="1"/>
</dbReference>
<dbReference type="GO" id="GO:0008967">
    <property type="term" value="F:phosphoglycolate phosphatase activity"/>
    <property type="evidence" value="ECO:0007669"/>
    <property type="project" value="UniProtKB-UniRule"/>
</dbReference>
<dbReference type="PANTHER" id="PTHR43434:SF1">
    <property type="entry name" value="PHOSPHOGLYCOLATE PHOSPHATASE"/>
    <property type="match status" value="1"/>
</dbReference>
<dbReference type="InterPro" id="IPR036412">
    <property type="entry name" value="HAD-like_sf"/>
</dbReference>